<dbReference type="Pfam" id="PF00026">
    <property type="entry name" value="Asp"/>
    <property type="match status" value="1"/>
</dbReference>
<dbReference type="InterPro" id="IPR033121">
    <property type="entry name" value="PEPTIDASE_A1"/>
</dbReference>
<evidence type="ECO:0000256" key="1">
    <source>
        <dbReference type="ARBA" id="ARBA00007447"/>
    </source>
</evidence>
<comment type="similarity">
    <text evidence="1">Belongs to the peptidase A1 family.</text>
</comment>
<dbReference type="Gene3D" id="2.40.70.10">
    <property type="entry name" value="Acid Proteases"/>
    <property type="match status" value="2"/>
</dbReference>
<sequence>MKIPAVTSLLALNDVQIAQASEGQSSNVVSMPIHLLYGGLNKVTTSVMVGSGNEKIGQSIEVVVDYGSSGFWIFGPNATVNYGSQYLGFPGACNTTPQFYYHSDDSKVFNFSGSYAYGGNSKILDADKAVNDTLYFPSSLPGASIPNIEVALVSSGTVRQYVPDGDPCPELSYDYGIMGLATPAGFDSGPNIKTELLNQGRISSSIVSMYFDSAPADSSISYNYTGTVLFGSLPPSSSYTGTPISVPIVTPAGQGEYYISLPPIAHGNTSIPFDNPNVTCLVDSGSLQLSLPSYFDNTEFFQATGFVNYENEVAYPSNCEDIPRDLTLDFTFKNATTSEIVKLPYRYLARGSSGPGGVTPEGMCILGISLGGTCTLGAPWFLGSSVGVDDDEKVVWIAQANL</sequence>
<evidence type="ECO:0000313" key="5">
    <source>
        <dbReference type="Proteomes" id="UP000177798"/>
    </source>
</evidence>
<dbReference type="AlphaFoldDB" id="A0A1D9QDG7"/>
<dbReference type="InterPro" id="IPR001461">
    <property type="entry name" value="Aspartic_peptidase_A1"/>
</dbReference>
<feature type="domain" description="Peptidase A1" evidence="3">
    <location>
        <begin position="43"/>
        <end position="398"/>
    </location>
</feature>
<dbReference type="VEuPathDB" id="FungiDB:sscle_10g075920"/>
<dbReference type="PANTHER" id="PTHR47966:SF51">
    <property type="entry name" value="BETA-SITE APP-CLEAVING ENZYME, ISOFORM A-RELATED"/>
    <property type="match status" value="1"/>
</dbReference>
<dbReference type="PROSITE" id="PS51767">
    <property type="entry name" value="PEPTIDASE_A1"/>
    <property type="match status" value="1"/>
</dbReference>
<evidence type="ECO:0000313" key="4">
    <source>
        <dbReference type="EMBL" id="APA12822.1"/>
    </source>
</evidence>
<dbReference type="GO" id="GO:0004190">
    <property type="term" value="F:aspartic-type endopeptidase activity"/>
    <property type="evidence" value="ECO:0007669"/>
    <property type="project" value="InterPro"/>
</dbReference>
<dbReference type="EMBL" id="CP017823">
    <property type="protein sequence ID" value="APA12822.1"/>
    <property type="molecule type" value="Genomic_DNA"/>
</dbReference>
<accession>A0A1D9QDG7</accession>
<protein>
    <recommendedName>
        <fullName evidence="3">Peptidase A1 domain-containing protein</fullName>
    </recommendedName>
</protein>
<dbReference type="CDD" id="cd05471">
    <property type="entry name" value="pepsin_like"/>
    <property type="match status" value="1"/>
</dbReference>
<gene>
    <name evidence="4" type="ORF">sscle_10g075920</name>
</gene>
<evidence type="ECO:0000256" key="2">
    <source>
        <dbReference type="SAM" id="SignalP"/>
    </source>
</evidence>
<proteinExistence type="inferred from homology"/>
<reference evidence="5" key="1">
    <citation type="journal article" date="2017" name="Genome Biol. Evol.">
        <title>The complete genome sequence of the phytopathogenic fungus Sclerotinia sclerotiorum reveals insights into the genome architecture of broad host range pathogens.</title>
        <authorList>
            <person name="Derbyshire M."/>
            <person name="Denton-Giles M."/>
            <person name="Hegedus D."/>
            <person name="Seifbarghy S."/>
            <person name="Rollins J."/>
            <person name="van Kan J."/>
            <person name="Seidl M.F."/>
            <person name="Faino L."/>
            <person name="Mbengue M."/>
            <person name="Navaud O."/>
            <person name="Raffaele S."/>
            <person name="Hammond-Kosack K."/>
            <person name="Heard S."/>
            <person name="Oliver R."/>
        </authorList>
    </citation>
    <scope>NUCLEOTIDE SEQUENCE [LARGE SCALE GENOMIC DNA]</scope>
    <source>
        <strain evidence="5">ATCC 18683 / 1980 / Ss-1</strain>
    </source>
</reference>
<dbReference type="InterPro" id="IPR021109">
    <property type="entry name" value="Peptidase_aspartic_dom_sf"/>
</dbReference>
<dbReference type="PANTHER" id="PTHR47966">
    <property type="entry name" value="BETA-SITE APP-CLEAVING ENZYME, ISOFORM A-RELATED"/>
    <property type="match status" value="1"/>
</dbReference>
<name>A0A1D9QDG7_SCLS1</name>
<feature type="chain" id="PRO_5009445028" description="Peptidase A1 domain-containing protein" evidence="2">
    <location>
        <begin position="21"/>
        <end position="402"/>
    </location>
</feature>
<dbReference type="SUPFAM" id="SSF50630">
    <property type="entry name" value="Acid proteases"/>
    <property type="match status" value="1"/>
</dbReference>
<dbReference type="GO" id="GO:0006508">
    <property type="term" value="P:proteolysis"/>
    <property type="evidence" value="ECO:0007669"/>
    <property type="project" value="InterPro"/>
</dbReference>
<dbReference type="Proteomes" id="UP000177798">
    <property type="component" value="Chromosome 10"/>
</dbReference>
<feature type="signal peptide" evidence="2">
    <location>
        <begin position="1"/>
        <end position="20"/>
    </location>
</feature>
<organism evidence="4 5">
    <name type="scientific">Sclerotinia sclerotiorum (strain ATCC 18683 / 1980 / Ss-1)</name>
    <name type="common">White mold</name>
    <name type="synonym">Whetzelinia sclerotiorum</name>
    <dbReference type="NCBI Taxonomy" id="665079"/>
    <lineage>
        <taxon>Eukaryota</taxon>
        <taxon>Fungi</taxon>
        <taxon>Dikarya</taxon>
        <taxon>Ascomycota</taxon>
        <taxon>Pezizomycotina</taxon>
        <taxon>Leotiomycetes</taxon>
        <taxon>Helotiales</taxon>
        <taxon>Sclerotiniaceae</taxon>
        <taxon>Sclerotinia</taxon>
    </lineage>
</organism>
<evidence type="ECO:0000259" key="3">
    <source>
        <dbReference type="PROSITE" id="PS51767"/>
    </source>
</evidence>
<dbReference type="OrthoDB" id="771136at2759"/>
<dbReference type="InterPro" id="IPR034164">
    <property type="entry name" value="Pepsin-like_dom"/>
</dbReference>
<keyword evidence="2" id="KW-0732">Signal</keyword>